<sequence length="372" mass="43172">MNMSVNFSTAKPIKNQFFKNPKNRELTADEMNQLAKELDAIKQEVLDDIGEKDAKYIRRIYSTIRYTGAAGRALLFAGWFPPAWVLGTGLLSLSKILENMELGHNVMHGQYDWMNDPKFNGPKYEWDIVGTSENWRQTHNYKHHTYTNIKGMDDDIGYGLLRLFPEQRWKPGFLLQPLYSIPFCLLFQWGVAIQNLEIGKVWMKRKSKEEFKEEWKPLQKKITKQLFRDYVFFPLIAGPAALPVFTGNLVANGVRNIWTFSVIFCGHFTKDVEVFPKTVLKDESRGHWYMRQIRGSSNLKGSEAFHILTGHLSHQIEHHLFPDVPARRYRQMAPKVEAVCNKFGLNYNNASLAKQFGQVVGRIVKYAFPFKK</sequence>
<name>A0A8H2K5L4_ACIRA</name>
<evidence type="ECO:0000313" key="3">
    <source>
        <dbReference type="Proteomes" id="UP000314285"/>
    </source>
</evidence>
<evidence type="ECO:0000259" key="1">
    <source>
        <dbReference type="Pfam" id="PF00487"/>
    </source>
</evidence>
<dbReference type="InterPro" id="IPR012171">
    <property type="entry name" value="Fatty_acid_desaturase"/>
</dbReference>
<dbReference type="PANTHER" id="PTHR19353">
    <property type="entry name" value="FATTY ACID DESATURASE 2"/>
    <property type="match status" value="1"/>
</dbReference>
<dbReference type="GO" id="GO:0016020">
    <property type="term" value="C:membrane"/>
    <property type="evidence" value="ECO:0007669"/>
    <property type="project" value="TreeGrafter"/>
</dbReference>
<dbReference type="AlphaFoldDB" id="A0A8H2K5L4"/>
<evidence type="ECO:0000313" key="2">
    <source>
        <dbReference type="EMBL" id="TNX94245.1"/>
    </source>
</evidence>
<gene>
    <name evidence="2" type="ORF">FHY67_01925</name>
</gene>
<accession>A0A8H2K5L4</accession>
<dbReference type="Pfam" id="PF00487">
    <property type="entry name" value="FA_desaturase"/>
    <property type="match status" value="1"/>
</dbReference>
<dbReference type="PANTHER" id="PTHR19353:SF84">
    <property type="entry name" value="ACYL-COA DELTA-9-DESATURASE, DESB"/>
    <property type="match status" value="1"/>
</dbReference>
<dbReference type="Proteomes" id="UP000314285">
    <property type="component" value="Unassembled WGS sequence"/>
</dbReference>
<dbReference type="EMBL" id="VFBM01000001">
    <property type="protein sequence ID" value="TNX94245.1"/>
    <property type="molecule type" value="Genomic_DNA"/>
</dbReference>
<dbReference type="GO" id="GO:0006629">
    <property type="term" value="P:lipid metabolic process"/>
    <property type="evidence" value="ECO:0007669"/>
    <property type="project" value="InterPro"/>
</dbReference>
<dbReference type="InterPro" id="IPR005804">
    <property type="entry name" value="FA_desaturase_dom"/>
</dbReference>
<comment type="caution">
    <text evidence="2">The sequence shown here is derived from an EMBL/GenBank/DDBJ whole genome shotgun (WGS) entry which is preliminary data.</text>
</comment>
<reference evidence="2 3" key="1">
    <citation type="submission" date="2019-06" db="EMBL/GenBank/DDBJ databases">
        <title>Genome of Acinetobacter radioresistens APH1, a phenol degrading strain.</title>
        <authorList>
            <person name="Liu Y."/>
        </authorList>
    </citation>
    <scope>NUCLEOTIDE SEQUENCE [LARGE SCALE GENOMIC DNA]</scope>
    <source>
        <strain evidence="2 3">APH1</strain>
    </source>
</reference>
<proteinExistence type="predicted"/>
<dbReference type="KEGG" id="arj:DOM24_04340"/>
<protein>
    <submittedName>
        <fullName evidence="2">Acyl-CoA desaturase</fullName>
    </submittedName>
</protein>
<dbReference type="CDD" id="cd03506">
    <property type="entry name" value="Delta6-FADS-like"/>
    <property type="match status" value="1"/>
</dbReference>
<dbReference type="GO" id="GO:0016717">
    <property type="term" value="F:oxidoreductase activity, acting on paired donors, with oxidation of a pair of donors resulting in the reduction of molecular oxygen to two molecules of water"/>
    <property type="evidence" value="ECO:0007669"/>
    <property type="project" value="TreeGrafter"/>
</dbReference>
<organism evidence="2 3">
    <name type="scientific">Acinetobacter radioresistens</name>
    <dbReference type="NCBI Taxonomy" id="40216"/>
    <lineage>
        <taxon>Bacteria</taxon>
        <taxon>Pseudomonadati</taxon>
        <taxon>Pseudomonadota</taxon>
        <taxon>Gammaproteobacteria</taxon>
        <taxon>Moraxellales</taxon>
        <taxon>Moraxellaceae</taxon>
        <taxon>Acinetobacter</taxon>
    </lineage>
</organism>
<feature type="domain" description="Fatty acid desaturase" evidence="1">
    <location>
        <begin position="84"/>
        <end position="348"/>
    </location>
</feature>